<evidence type="ECO:0000256" key="7">
    <source>
        <dbReference type="SAM" id="MobiDB-lite"/>
    </source>
</evidence>
<evidence type="ECO:0000256" key="4">
    <source>
        <dbReference type="ARBA" id="ARBA00022679"/>
    </source>
</evidence>
<dbReference type="SUPFAM" id="SSF52151">
    <property type="entry name" value="FabD/lysophospholipase-like"/>
    <property type="match status" value="1"/>
</dbReference>
<dbReference type="Pfam" id="PF00109">
    <property type="entry name" value="ketoacyl-synt"/>
    <property type="match status" value="1"/>
</dbReference>
<dbReference type="Proteomes" id="UP000774617">
    <property type="component" value="Unassembled WGS sequence"/>
</dbReference>
<feature type="domain" description="Carrier" evidence="8">
    <location>
        <begin position="1501"/>
        <end position="1579"/>
    </location>
</feature>
<dbReference type="Gene3D" id="3.40.47.10">
    <property type="match status" value="1"/>
</dbReference>
<dbReference type="InterPro" id="IPR036736">
    <property type="entry name" value="ACP-like_sf"/>
</dbReference>
<dbReference type="InterPro" id="IPR042104">
    <property type="entry name" value="PKS_dehydratase_sf"/>
</dbReference>
<comment type="pathway">
    <text evidence="1">Secondary metabolite biosynthesis.</text>
</comment>
<dbReference type="SUPFAM" id="SSF55048">
    <property type="entry name" value="Probable ACP-binding domain of malonyl-CoA ACP transacylase"/>
    <property type="match status" value="1"/>
</dbReference>
<dbReference type="InterPro" id="IPR050091">
    <property type="entry name" value="PKS_NRPS_Biosynth_Enz"/>
</dbReference>
<protein>
    <recommendedName>
        <fullName evidence="13">Beta-ketoacyl synthase</fullName>
    </recommendedName>
</protein>
<dbReference type="Gene3D" id="3.10.129.110">
    <property type="entry name" value="Polyketide synthase dehydratase"/>
    <property type="match status" value="1"/>
</dbReference>
<dbReference type="InterPro" id="IPR016039">
    <property type="entry name" value="Thiolase-like"/>
</dbReference>
<dbReference type="Gene3D" id="1.10.1200.10">
    <property type="entry name" value="ACP-like"/>
    <property type="match status" value="2"/>
</dbReference>
<dbReference type="InterPro" id="IPR049551">
    <property type="entry name" value="PKS_DH_C"/>
</dbReference>
<dbReference type="Pfam" id="PF08242">
    <property type="entry name" value="Methyltransf_12"/>
    <property type="match status" value="1"/>
</dbReference>
<feature type="region of interest" description="Disordered" evidence="7">
    <location>
        <begin position="1586"/>
        <end position="1616"/>
    </location>
</feature>
<feature type="domain" description="Ketosynthase family 3 (KS3)" evidence="9">
    <location>
        <begin position="241"/>
        <end position="657"/>
    </location>
</feature>
<evidence type="ECO:0000313" key="11">
    <source>
        <dbReference type="EMBL" id="KAH7028245.1"/>
    </source>
</evidence>
<evidence type="ECO:0000259" key="9">
    <source>
        <dbReference type="PROSITE" id="PS52004"/>
    </source>
</evidence>
<reference evidence="11 12" key="1">
    <citation type="journal article" date="2021" name="Nat. Commun.">
        <title>Genetic determinants of endophytism in the Arabidopsis root mycobiome.</title>
        <authorList>
            <person name="Mesny F."/>
            <person name="Miyauchi S."/>
            <person name="Thiergart T."/>
            <person name="Pickel B."/>
            <person name="Atanasova L."/>
            <person name="Karlsson M."/>
            <person name="Huettel B."/>
            <person name="Barry K.W."/>
            <person name="Haridas S."/>
            <person name="Chen C."/>
            <person name="Bauer D."/>
            <person name="Andreopoulos W."/>
            <person name="Pangilinan J."/>
            <person name="LaButti K."/>
            <person name="Riley R."/>
            <person name="Lipzen A."/>
            <person name="Clum A."/>
            <person name="Drula E."/>
            <person name="Henrissat B."/>
            <person name="Kohler A."/>
            <person name="Grigoriev I.V."/>
            <person name="Martin F.M."/>
            <person name="Hacquard S."/>
        </authorList>
    </citation>
    <scope>NUCLEOTIDE SEQUENCE [LARGE SCALE GENOMIC DNA]</scope>
    <source>
        <strain evidence="11 12">MPI-SDFR-AT-0080</strain>
    </source>
</reference>
<feature type="domain" description="PKS/mFAS DH" evidence="10">
    <location>
        <begin position="1136"/>
        <end position="1452"/>
    </location>
</feature>
<dbReference type="InterPro" id="IPR018201">
    <property type="entry name" value="Ketoacyl_synth_AS"/>
</dbReference>
<dbReference type="InterPro" id="IPR016035">
    <property type="entry name" value="Acyl_Trfase/lysoPLipase"/>
</dbReference>
<dbReference type="InterPro" id="IPR001227">
    <property type="entry name" value="Ac_transferase_dom_sf"/>
</dbReference>
<dbReference type="InterPro" id="IPR020841">
    <property type="entry name" value="PKS_Beta-ketoAc_synthase_dom"/>
</dbReference>
<name>A0ABQ8FX40_9PEZI</name>
<keyword evidence="4" id="KW-0808">Transferase</keyword>
<dbReference type="PANTHER" id="PTHR43775:SF21">
    <property type="entry name" value="NON-REDUCING POLYKETIDE SYNTHASE AUSA-RELATED"/>
    <property type="match status" value="1"/>
</dbReference>
<organism evidence="11 12">
    <name type="scientific">Macrophomina phaseolina</name>
    <dbReference type="NCBI Taxonomy" id="35725"/>
    <lineage>
        <taxon>Eukaryota</taxon>
        <taxon>Fungi</taxon>
        <taxon>Dikarya</taxon>
        <taxon>Ascomycota</taxon>
        <taxon>Pezizomycotina</taxon>
        <taxon>Dothideomycetes</taxon>
        <taxon>Dothideomycetes incertae sedis</taxon>
        <taxon>Botryosphaeriales</taxon>
        <taxon>Botryosphaeriaceae</taxon>
        <taxon>Macrophomina</taxon>
    </lineage>
</organism>
<proteinExistence type="predicted"/>
<feature type="region of interest" description="Disordered" evidence="7">
    <location>
        <begin position="1696"/>
        <end position="1718"/>
    </location>
</feature>
<dbReference type="SMART" id="SM00825">
    <property type="entry name" value="PKS_KS"/>
    <property type="match status" value="1"/>
</dbReference>
<dbReference type="Pfam" id="PF02801">
    <property type="entry name" value="Ketoacyl-synt_C"/>
    <property type="match status" value="1"/>
</dbReference>
<evidence type="ECO:0008006" key="13">
    <source>
        <dbReference type="Google" id="ProtNLM"/>
    </source>
</evidence>
<dbReference type="SUPFAM" id="SSF47336">
    <property type="entry name" value="ACP-like"/>
    <property type="match status" value="2"/>
</dbReference>
<dbReference type="InterPro" id="IPR029063">
    <property type="entry name" value="SAM-dependent_MTases_sf"/>
</dbReference>
<dbReference type="SUPFAM" id="SSF53901">
    <property type="entry name" value="Thiolase-like"/>
    <property type="match status" value="1"/>
</dbReference>
<dbReference type="InterPro" id="IPR014030">
    <property type="entry name" value="Ketoacyl_synth_N"/>
</dbReference>
<dbReference type="PROSITE" id="PS00606">
    <property type="entry name" value="KS3_1"/>
    <property type="match status" value="1"/>
</dbReference>
<dbReference type="InterPro" id="IPR016036">
    <property type="entry name" value="Malonyl_transacylase_ACP-bd"/>
</dbReference>
<dbReference type="Gene3D" id="3.40.50.150">
    <property type="entry name" value="Vaccinia Virus protein VP39"/>
    <property type="match status" value="1"/>
</dbReference>
<dbReference type="Pfam" id="PF00698">
    <property type="entry name" value="Acyl_transf_1"/>
    <property type="match status" value="1"/>
</dbReference>
<dbReference type="SUPFAM" id="SSF53335">
    <property type="entry name" value="S-adenosyl-L-methionine-dependent methyltransferases"/>
    <property type="match status" value="1"/>
</dbReference>
<evidence type="ECO:0000259" key="10">
    <source>
        <dbReference type="PROSITE" id="PS52019"/>
    </source>
</evidence>
<evidence type="ECO:0000256" key="2">
    <source>
        <dbReference type="ARBA" id="ARBA00022450"/>
    </source>
</evidence>
<sequence>MTEEQYYDAIEHDVLLLLYVHGARKDIAGMHVAKHGAVALRLALYAGACIDLDEIQAAEPTVCLSARWDGAEEAFKLVLDNHPQAYVTVREDVSSAIVAAPKSTAMSLIRELEEKGIKVQHVDREGQFYHLTNNYVCRKLSDFCASLPMLHFNAQSRHLAPLRIHGIAEVVLDEIPPHETALRCALLERAEWHATLTEAVAAATREAAEPRVLLLGPVNCIPESARTKVLRPREISYVYPEHSIAIVGASCRFAGAETPSRLWETILAKRSTLRTPPQGRGYPSKESGEEDQFWGHFLDKADSFDHAFFRKSPREALYMDPQQRLALELAYEALESGGYFSQASGTATDDVGCYVGVQSSDYEENVNARPPTAFSFTGTARAFVSGRISYFFGWTGPSLVIDTGCSSSGVAIHTACRAIQSGECSMALAGGVNVMTSPKSHQNLAAATMRSRTGHCNPFDAGADGYCRGEGGGFVLLKRLSSAVADNDRILGVLAGSRINNSKGSLSITAPSADSHEALFRSVLQQAGMHPTQVSYVEAHGTGTQRGDPVECDSIRRVFGGSSRKGGPLRFGSVKANIGHTEGASGLASLIKVLLMLQHRQIAPQTSFSMLNPAVPSLEEANMEIPLRPQPWEAPFRAAFVNNYGAAGSNTAMVVCQPPSTQAVSLPVLKEKATKYPFLITAHSEESLRQYCRVLLKFIEAQYTVYGDALLASLAFHSAQRQNHQLGFRKAFSAASIDELRAFLSEGAVQSQNGSKPVVLVFAGQTGQHPRLSEEAYRSSFLLQHHLNRCDRALQSLGLRGLFPHVFGTEPTGDLCDLHCMQFSIQYASAMSWIDAGLHIETAVGHSLGQLTALCVAGVLSLRDGLKMISGRASLIQRKWGQERGCMLSVSSDVPTVQAMIKSTIGDGKAEIACFNSASSQVVAGTLEAITTIEDAACSAGIRTKRLAITHAFHSPMVDSIMEEYENLLQELEFHLPAFPVEPCAKSPNSWANITPDLVARQSREPVYFADAIGRIEQRLGPCVWLEAGSAPAGVIMARRALAAHQPARSPTHTFYSAQLDNRDVMDSLTSTTLSLWSEGVRVQFWPFHALQRHCFLTLELPPYQFESTHHWLPWVDTSEKPTERHQRQEEITAAPQLVSFVRYLDGTRPDAAEFSINQDSEEYSTFVRGRTVLGHILCPPSVYLESAIRALSFLPVPFAAPSAGTPEVEQLQLHAPLGLNPNQRLRLKLHKRTASAWDFTVSSHWLGQDEDRTATLQASGTIKSQQQNNAEPGPYRPLLHRLIDYERCQRLREDPSASVAQGAFVKKVLDRVASYDESYFGIRSITSKGSEAVATVEIPAIASQRCDGTRVNPPVFDNFTLLAEVHAGNLDEDADDQVYVCGGIDAVIPHAKYGSSESSALRGPFTVYSRLDRASNRALVGDIFVLAADHKTLCLSILGARFSKIPIRSLQKALQAANGPAEAHPKGRSDQSGFVRERQDSLVFAPPTERDVSSWDSSKISIIETKSAIMNIFHETTGVPSERLEDDTSLTDLGVDSLMATELQARIKYELHVELPSGKFWEQEISFGQLCRRIFSRLDMRAESVSDVPQLTPGDTDDSSDSSFASKSPPPIRMNPLKEKGLIVELSHMLAEHLNCSTTVPPDTPLALMGLDSLVAIELKSDLERRFGKKSNHMRIDETTTLSDLCQTILAGESPKRQEPRVEELTRNEPTAHGSVNRNDTSTVVAAVEPPLFQGERLTRTFATEFAHVKQKYSSTAQETGFAGFYSGVYQRQMSLVLSYIVEASKSLGCDLTTLRAGEQLPPVPCIPKYQKLIHRYMQVLEDAGLVSPRPDHSSDFLRTANPLPQTASSDAHDAILAELPAYRPEHQLLHVTGSRLADCLAGKADPLQLLFSSAASRQLLEDVYVRSPMFATGTKLLGDLLCRVLRARRDAARNGAPLPPTEKLRVLEIGAGTGATTYHVIDRLQASGLADAVSYTFTDISPSLVAGARRKFEARYGAGQLDGLLEFAVLDIERPSPASASQAYDVVISSNCIHATKSLPRSCENIRRLLRSDGVLCLLELTRPLPWLDCVFGLLDGWWRFEDDREYVLADERRWERVLLDARFQQVDWTDDESRESEQFRLIITWFTSE</sequence>
<evidence type="ECO:0000259" key="8">
    <source>
        <dbReference type="PROSITE" id="PS50075"/>
    </source>
</evidence>
<feature type="domain" description="Carrier" evidence="8">
    <location>
        <begin position="1614"/>
        <end position="1694"/>
    </location>
</feature>
<evidence type="ECO:0000256" key="5">
    <source>
        <dbReference type="ARBA" id="ARBA00023268"/>
    </source>
</evidence>
<evidence type="ECO:0000256" key="6">
    <source>
        <dbReference type="PROSITE-ProRule" id="PRU01363"/>
    </source>
</evidence>
<comment type="caution">
    <text evidence="11">The sequence shown here is derived from an EMBL/GenBank/DDBJ whole genome shotgun (WGS) entry which is preliminary data.</text>
</comment>
<dbReference type="InterPro" id="IPR009081">
    <property type="entry name" value="PP-bd_ACP"/>
</dbReference>
<dbReference type="PROSITE" id="PS52019">
    <property type="entry name" value="PKS_MFAS_DH"/>
    <property type="match status" value="1"/>
</dbReference>
<dbReference type="InterPro" id="IPR041068">
    <property type="entry name" value="HTH_51"/>
</dbReference>
<evidence type="ECO:0000256" key="1">
    <source>
        <dbReference type="ARBA" id="ARBA00005179"/>
    </source>
</evidence>
<keyword evidence="3" id="KW-0597">Phosphoprotein</keyword>
<feature type="region of interest" description="C-terminal hotdog fold" evidence="6">
    <location>
        <begin position="1297"/>
        <end position="1452"/>
    </location>
</feature>
<dbReference type="InterPro" id="IPR013217">
    <property type="entry name" value="Methyltransf_12"/>
</dbReference>
<dbReference type="Pfam" id="PF14765">
    <property type="entry name" value="PS-DH"/>
    <property type="match status" value="1"/>
</dbReference>
<dbReference type="Gene3D" id="3.40.366.10">
    <property type="entry name" value="Malonyl-Coenzyme A Acyl Carrier Protein, domain 2"/>
    <property type="match status" value="1"/>
</dbReference>
<dbReference type="SMART" id="SM00827">
    <property type="entry name" value="PKS_AT"/>
    <property type="match status" value="1"/>
</dbReference>
<dbReference type="InterPro" id="IPR020806">
    <property type="entry name" value="PKS_PP-bd"/>
</dbReference>
<dbReference type="PROSITE" id="PS52004">
    <property type="entry name" value="KS3_2"/>
    <property type="match status" value="1"/>
</dbReference>
<dbReference type="SMART" id="SM00823">
    <property type="entry name" value="PKS_PP"/>
    <property type="match status" value="2"/>
</dbReference>
<accession>A0ABQ8FX40</accession>
<dbReference type="CDD" id="cd02440">
    <property type="entry name" value="AdoMet_MTases"/>
    <property type="match status" value="1"/>
</dbReference>
<feature type="region of interest" description="N-terminal hotdog fold" evidence="6">
    <location>
        <begin position="1136"/>
        <end position="1270"/>
    </location>
</feature>
<dbReference type="Pfam" id="PF00550">
    <property type="entry name" value="PP-binding"/>
    <property type="match status" value="2"/>
</dbReference>
<dbReference type="InterPro" id="IPR014043">
    <property type="entry name" value="Acyl_transferase_dom"/>
</dbReference>
<dbReference type="CDD" id="cd00833">
    <property type="entry name" value="PKS"/>
    <property type="match status" value="1"/>
</dbReference>
<dbReference type="Gene3D" id="3.30.70.3290">
    <property type="match status" value="1"/>
</dbReference>
<gene>
    <name evidence="11" type="ORF">B0J12DRAFT_770787</name>
</gene>
<feature type="compositionally biased region" description="Basic and acidic residues" evidence="7">
    <location>
        <begin position="1696"/>
        <end position="1708"/>
    </location>
</feature>
<keyword evidence="2" id="KW-0596">Phosphopantetheine</keyword>
<evidence type="ECO:0000313" key="12">
    <source>
        <dbReference type="Proteomes" id="UP000774617"/>
    </source>
</evidence>
<evidence type="ECO:0000256" key="3">
    <source>
        <dbReference type="ARBA" id="ARBA00022553"/>
    </source>
</evidence>
<dbReference type="EMBL" id="JAGTJR010000051">
    <property type="protein sequence ID" value="KAH7028245.1"/>
    <property type="molecule type" value="Genomic_DNA"/>
</dbReference>
<keyword evidence="5" id="KW-0511">Multifunctional enzyme</keyword>
<dbReference type="InterPro" id="IPR014031">
    <property type="entry name" value="Ketoacyl_synth_C"/>
</dbReference>
<dbReference type="PROSITE" id="PS50075">
    <property type="entry name" value="CARRIER"/>
    <property type="match status" value="2"/>
</dbReference>
<dbReference type="Pfam" id="PF18558">
    <property type="entry name" value="HTH_51"/>
    <property type="match status" value="1"/>
</dbReference>
<comment type="caution">
    <text evidence="6">Lacks conserved residue(s) required for the propagation of feature annotation.</text>
</comment>
<dbReference type="PANTHER" id="PTHR43775">
    <property type="entry name" value="FATTY ACID SYNTHASE"/>
    <property type="match status" value="1"/>
</dbReference>
<dbReference type="InterPro" id="IPR049900">
    <property type="entry name" value="PKS_mFAS_DH"/>
</dbReference>
<keyword evidence="12" id="KW-1185">Reference proteome</keyword>